<feature type="non-terminal residue" evidence="1">
    <location>
        <position position="1"/>
    </location>
</feature>
<organism evidence="1 2">
    <name type="scientific">Candidatus Methanocrinis alkalitolerans</name>
    <dbReference type="NCBI Taxonomy" id="3033395"/>
    <lineage>
        <taxon>Archaea</taxon>
        <taxon>Methanobacteriati</taxon>
        <taxon>Methanobacteriota</taxon>
        <taxon>Stenosarchaea group</taxon>
        <taxon>Methanomicrobia</taxon>
        <taxon>Methanotrichales</taxon>
        <taxon>Methanotrichaceae</taxon>
        <taxon>Methanocrinis</taxon>
    </lineage>
</organism>
<dbReference type="EMBL" id="JARFPL010000044">
    <property type="protein sequence ID" value="MDF0594099.1"/>
    <property type="molecule type" value="Genomic_DNA"/>
</dbReference>
<keyword evidence="2" id="KW-1185">Reference proteome</keyword>
<protein>
    <recommendedName>
        <fullName evidence="3">Transposase</fullName>
    </recommendedName>
</protein>
<sequence>IGRKPNPVLVPYPNLKYAKVCKKRKNGRIIEVIQRIVYGNPEEVMRLLGVDYGGKINTAYIERINLTIRNSLARFVRKSMNCSKILRRHTHALDFFQAWYNFVKPHKSLRLEVNQGRKRWMQRTPAMAEGLVDHVWTIKELMTFHWSSVKRRIAMRQRSR</sequence>
<gene>
    <name evidence="1" type="ORF">P0O24_10955</name>
</gene>
<dbReference type="Proteomes" id="UP001215956">
    <property type="component" value="Unassembled WGS sequence"/>
</dbReference>
<evidence type="ECO:0000313" key="2">
    <source>
        <dbReference type="Proteomes" id="UP001215956"/>
    </source>
</evidence>
<comment type="caution">
    <text evidence="1">The sequence shown here is derived from an EMBL/GenBank/DDBJ whole genome shotgun (WGS) entry which is preliminary data.</text>
</comment>
<reference evidence="1 2" key="1">
    <citation type="submission" date="2023-03" db="EMBL/GenBank/DDBJ databases">
        <title>Whole genome sequencing of Methanotrichaceae archaeon M04Ac.</title>
        <authorList>
            <person name="Khomyakova M.A."/>
            <person name="Merkel A.Y."/>
            <person name="Slobodkin A.I."/>
        </authorList>
    </citation>
    <scope>NUCLEOTIDE SEQUENCE [LARGE SCALE GENOMIC DNA]</scope>
    <source>
        <strain evidence="1 2">M04Ac</strain>
    </source>
</reference>
<evidence type="ECO:0000313" key="1">
    <source>
        <dbReference type="EMBL" id="MDF0594099.1"/>
    </source>
</evidence>
<accession>A0ABT5XHC8</accession>
<evidence type="ECO:0008006" key="3">
    <source>
        <dbReference type="Google" id="ProtNLM"/>
    </source>
</evidence>
<proteinExistence type="predicted"/>
<name>A0ABT5XHC8_9EURY</name>